<dbReference type="Gene3D" id="2.40.128.260">
    <property type="entry name" value="Type IV secretion system, VirB10/TraB/TrbI"/>
    <property type="match status" value="1"/>
</dbReference>
<evidence type="ECO:0000256" key="6">
    <source>
        <dbReference type="SAM" id="MobiDB-lite"/>
    </source>
</evidence>
<keyword evidence="8" id="KW-1185">Reference proteome</keyword>
<evidence type="ECO:0000313" key="8">
    <source>
        <dbReference type="Proteomes" id="UP000545507"/>
    </source>
</evidence>
<comment type="similarity">
    <text evidence="2">Belongs to the TrbI/VirB10 family.</text>
</comment>
<proteinExistence type="inferred from homology"/>
<keyword evidence="4" id="KW-1133">Transmembrane helix</keyword>
<dbReference type="InterPro" id="IPR042217">
    <property type="entry name" value="T4SS_VirB10/TrbI"/>
</dbReference>
<protein>
    <submittedName>
        <fullName evidence="7">TrbI/VirB10 family protein</fullName>
    </submittedName>
</protein>
<feature type="region of interest" description="Disordered" evidence="6">
    <location>
        <begin position="1"/>
        <end position="31"/>
    </location>
</feature>
<keyword evidence="3" id="KW-0812">Transmembrane</keyword>
<dbReference type="AlphaFoldDB" id="A0A7Y8GWE6"/>
<name>A0A7Y8GWE6_9BURK</name>
<dbReference type="EMBL" id="VYGV01000011">
    <property type="protein sequence ID" value="NWF46116.1"/>
    <property type="molecule type" value="Genomic_DNA"/>
</dbReference>
<dbReference type="CDD" id="cd16429">
    <property type="entry name" value="VirB10"/>
    <property type="match status" value="1"/>
</dbReference>
<dbReference type="InterPro" id="IPR005498">
    <property type="entry name" value="T4SS_VirB10/TraB/TrbI"/>
</dbReference>
<comment type="subcellular location">
    <subcellularLocation>
        <location evidence="1">Membrane</location>
        <topology evidence="1">Single-pass membrane protein</topology>
    </subcellularLocation>
</comment>
<dbReference type="RefSeq" id="WP_177136022.1">
    <property type="nucleotide sequence ID" value="NZ_VYGV01000011.1"/>
</dbReference>
<evidence type="ECO:0000256" key="3">
    <source>
        <dbReference type="ARBA" id="ARBA00022692"/>
    </source>
</evidence>
<evidence type="ECO:0000313" key="7">
    <source>
        <dbReference type="EMBL" id="NWF46116.1"/>
    </source>
</evidence>
<accession>A0A7Y8GWE6</accession>
<sequence>MKANPNIPKARTNPLASHPSQDRDAKAGGLGHEFGDVVEDVEIQSGMPARNLRTIGMGIAVVGLTGFLLWPGKTEFKGKEQAPPVQAPLVTDLIKDLNEAPAPVTLPEFPQPPSLTQKNDEPKVDERLEMALIASMAASEVDLRGRGVGDAGAQRASKQVTSTPANGARADIERLLAQSQGSMEKLRQKQVELAQGDLPQQGSSGAGLFGQDVNGGGGLVNVSDSNSRFMGQFANQAGIGSSTKLQAARAAPTLYEGTLIRTVLTRGLNSSLPGTFTAKVSSDLYDSVTQRILLVPRGSEVTCTYNSDLLVGQEAILAACTRLRLPNGRSFSLSGASASTDEGISGMPADINNHFFKMFGNALVVGAASYLMPRSDRTVSIVGGGTSDTTQTAGSIMGQALSQVVQATIGRNLRIPPTGTVDIGTSFTLTLTKDVEMEPYLHSQR</sequence>
<gene>
    <name evidence="7" type="ORF">F3K02_12760</name>
</gene>
<comment type="caution">
    <text evidence="7">The sequence shown here is derived from an EMBL/GenBank/DDBJ whole genome shotgun (WGS) entry which is preliminary data.</text>
</comment>
<dbReference type="Pfam" id="PF03743">
    <property type="entry name" value="TrbI"/>
    <property type="match status" value="1"/>
</dbReference>
<dbReference type="GO" id="GO:0016020">
    <property type="term" value="C:membrane"/>
    <property type="evidence" value="ECO:0007669"/>
    <property type="project" value="UniProtKB-SubCell"/>
</dbReference>
<evidence type="ECO:0000256" key="5">
    <source>
        <dbReference type="ARBA" id="ARBA00023136"/>
    </source>
</evidence>
<reference evidence="7 8" key="1">
    <citation type="submission" date="2019-09" db="EMBL/GenBank/DDBJ databases">
        <title>Hydrogenophaga aromatica sp. nov., isolated from a para-xylene-degrading enrichment culture.</title>
        <authorList>
            <person name="Tancsics A."/>
            <person name="Banerjee S."/>
        </authorList>
    </citation>
    <scope>NUCLEOTIDE SEQUENCE [LARGE SCALE GENOMIC DNA]</scope>
    <source>
        <strain evidence="7 8">D2P1</strain>
    </source>
</reference>
<evidence type="ECO:0000256" key="4">
    <source>
        <dbReference type="ARBA" id="ARBA00022989"/>
    </source>
</evidence>
<organism evidence="7 8">
    <name type="scientific">Hydrogenophaga aromaticivorans</name>
    <dbReference type="NCBI Taxonomy" id="2610898"/>
    <lineage>
        <taxon>Bacteria</taxon>
        <taxon>Pseudomonadati</taxon>
        <taxon>Pseudomonadota</taxon>
        <taxon>Betaproteobacteria</taxon>
        <taxon>Burkholderiales</taxon>
        <taxon>Comamonadaceae</taxon>
        <taxon>Hydrogenophaga</taxon>
    </lineage>
</organism>
<dbReference type="Proteomes" id="UP000545507">
    <property type="component" value="Unassembled WGS sequence"/>
</dbReference>
<keyword evidence="5" id="KW-0472">Membrane</keyword>
<evidence type="ECO:0000256" key="1">
    <source>
        <dbReference type="ARBA" id="ARBA00004167"/>
    </source>
</evidence>
<evidence type="ECO:0000256" key="2">
    <source>
        <dbReference type="ARBA" id="ARBA00010265"/>
    </source>
</evidence>